<keyword evidence="4" id="KW-1185">Reference proteome</keyword>
<dbReference type="HOGENOM" id="CLU_155118_0_0_6"/>
<dbReference type="EMBL" id="CP007268">
    <property type="protein sequence ID" value="AHK78074.1"/>
    <property type="molecule type" value="Genomic_DNA"/>
</dbReference>
<reference evidence="3 4" key="1">
    <citation type="journal article" date="2014" name="J Genomics">
        <title>Draft Genome Sequence of the Extremely Halophilic Phototrophic Purple Sulfur Bacterium Halorhodospira halochloris.</title>
        <authorList>
            <person name="Singh K.S."/>
            <person name="Kirksey J."/>
            <person name="Hoff W.D."/>
            <person name="Deole R."/>
        </authorList>
    </citation>
    <scope>NUCLEOTIDE SEQUENCE [LARGE SCALE GENOMIC DNA]</scope>
    <source>
        <strain evidence="3 4">A</strain>
    </source>
</reference>
<dbReference type="SUPFAM" id="SSF160191">
    <property type="entry name" value="YcgL-like"/>
    <property type="match status" value="1"/>
</dbReference>
<organism evidence="3 4">
    <name type="scientific">Ectothiorhodospira haloalkaliphila</name>
    <dbReference type="NCBI Taxonomy" id="421628"/>
    <lineage>
        <taxon>Bacteria</taxon>
        <taxon>Pseudomonadati</taxon>
        <taxon>Pseudomonadota</taxon>
        <taxon>Gammaproteobacteria</taxon>
        <taxon>Chromatiales</taxon>
        <taxon>Ectothiorhodospiraceae</taxon>
        <taxon>Ectothiorhodospira</taxon>
    </lineage>
</organism>
<dbReference type="PANTHER" id="PTHR38109">
    <property type="entry name" value="PROTEIN YCGL"/>
    <property type="match status" value="1"/>
</dbReference>
<dbReference type="HAMAP" id="MF_01866">
    <property type="entry name" value="UPF0745"/>
    <property type="match status" value="1"/>
</dbReference>
<dbReference type="PROSITE" id="PS51648">
    <property type="entry name" value="YCGL"/>
    <property type="match status" value="1"/>
</dbReference>
<dbReference type="OrthoDB" id="7062382at2"/>
<reference evidence="4" key="2">
    <citation type="submission" date="2014-02" db="EMBL/GenBank/DDBJ databases">
        <title>Draft Genome Sequence of extremely halophilic bacteria Halorhodospira halochloris.</title>
        <authorList>
            <person name="Singh K.S."/>
        </authorList>
    </citation>
    <scope>NUCLEOTIDE SEQUENCE [LARGE SCALE GENOMIC DNA]</scope>
    <source>
        <strain evidence="4">A</strain>
    </source>
</reference>
<dbReference type="Pfam" id="PF05166">
    <property type="entry name" value="YcgL"/>
    <property type="match status" value="1"/>
</dbReference>
<dbReference type="RefSeq" id="WP_025280390.1">
    <property type="nucleotide sequence ID" value="NZ_CP007268.1"/>
</dbReference>
<dbReference type="PANTHER" id="PTHR38109:SF1">
    <property type="entry name" value="PROTEIN YCGL"/>
    <property type="match status" value="1"/>
</dbReference>
<evidence type="ECO:0000256" key="1">
    <source>
        <dbReference type="HAMAP-Rule" id="MF_01866"/>
    </source>
</evidence>
<feature type="domain" description="YcgL" evidence="2">
    <location>
        <begin position="1"/>
        <end position="81"/>
    </location>
</feature>
<gene>
    <name evidence="3" type="ORF">M911_01360</name>
</gene>
<dbReference type="InterPro" id="IPR038068">
    <property type="entry name" value="YcgL-like_sf"/>
</dbReference>
<sequence length="81" mass="9388">MQCYVYRSSRRQDTYVYLPAKDDFSNIPQALLNVFGTPEFALEFVLSPDRRLAREDPSQVLANLKNQGFHLQMPPENDRPA</sequence>
<evidence type="ECO:0000313" key="3">
    <source>
        <dbReference type="EMBL" id="AHK78074.1"/>
    </source>
</evidence>
<dbReference type="InterPro" id="IPR027354">
    <property type="entry name" value="YcgL_dom"/>
</dbReference>
<accession>W8KE85</accession>
<name>W8KE85_9GAMM</name>
<evidence type="ECO:0000313" key="4">
    <source>
        <dbReference type="Proteomes" id="UP000019442"/>
    </source>
</evidence>
<proteinExistence type="inferred from homology"/>
<protein>
    <recommendedName>
        <fullName evidence="1">YcgL domain-containing protein M911_01360</fullName>
    </recommendedName>
</protein>
<dbReference type="Gene3D" id="3.10.510.20">
    <property type="entry name" value="YcgL domain"/>
    <property type="match status" value="1"/>
</dbReference>
<dbReference type="AlphaFoldDB" id="W8KE85"/>
<dbReference type="KEGG" id="hhc:M911_01360"/>
<dbReference type="Proteomes" id="UP000019442">
    <property type="component" value="Chromosome"/>
</dbReference>
<evidence type="ECO:0000259" key="2">
    <source>
        <dbReference type="PROSITE" id="PS51648"/>
    </source>
</evidence>